<keyword evidence="8 10" id="KW-0012">Acyltransferase</keyword>
<comment type="catalytic activity">
    <reaction evidence="9 10">
        <text>D-glucosamine 6-phosphate + acetyl-CoA = N-acetyl-D-glucosamine 6-phosphate + CoA + H(+)</text>
        <dbReference type="Rhea" id="RHEA:10292"/>
        <dbReference type="ChEBI" id="CHEBI:15378"/>
        <dbReference type="ChEBI" id="CHEBI:57287"/>
        <dbReference type="ChEBI" id="CHEBI:57288"/>
        <dbReference type="ChEBI" id="CHEBI:57513"/>
        <dbReference type="ChEBI" id="CHEBI:58725"/>
        <dbReference type="EC" id="2.3.1.4"/>
    </reaction>
</comment>
<evidence type="ECO:0000256" key="5">
    <source>
        <dbReference type="ARBA" id="ARBA00022679"/>
    </source>
</evidence>
<evidence type="ECO:0000256" key="9">
    <source>
        <dbReference type="ARBA" id="ARBA00048964"/>
    </source>
</evidence>
<dbReference type="InterPro" id="IPR039143">
    <property type="entry name" value="GNPNAT1-like"/>
</dbReference>
<dbReference type="AlphaFoldDB" id="A0AAN9IRC0"/>
<dbReference type="GO" id="GO:0004343">
    <property type="term" value="F:glucosamine 6-phosphate N-acetyltransferase activity"/>
    <property type="evidence" value="ECO:0007669"/>
    <property type="project" value="UniProtKB-UniRule"/>
</dbReference>
<evidence type="ECO:0000313" key="13">
    <source>
        <dbReference type="Proteomes" id="UP001359559"/>
    </source>
</evidence>
<protein>
    <recommendedName>
        <fullName evidence="10">Glucosamine 6-phosphate N-acetyltransferase</fullName>
        <ecNumber evidence="10">2.3.1.4</ecNumber>
    </recommendedName>
</protein>
<dbReference type="Gene3D" id="3.40.630.30">
    <property type="match status" value="1"/>
</dbReference>
<name>A0AAN9IRC0_CLITE</name>
<comment type="similarity">
    <text evidence="3 10">Belongs to the acetyltransferase family. GNA1 subfamily.</text>
</comment>
<dbReference type="PANTHER" id="PTHR13355:SF11">
    <property type="entry name" value="GLUCOSAMINE 6-PHOSPHATE N-ACETYLTRANSFERASE"/>
    <property type="match status" value="1"/>
</dbReference>
<comment type="caution">
    <text evidence="12">The sequence shown here is derived from an EMBL/GenBank/DDBJ whole genome shotgun (WGS) entry which is preliminary data.</text>
</comment>
<feature type="domain" description="N-acetyltransferase" evidence="11">
    <location>
        <begin position="9"/>
        <end position="162"/>
    </location>
</feature>
<accession>A0AAN9IRC0</accession>
<evidence type="ECO:0000256" key="1">
    <source>
        <dbReference type="ARBA" id="ARBA00004406"/>
    </source>
</evidence>
<evidence type="ECO:0000256" key="8">
    <source>
        <dbReference type="ARBA" id="ARBA00023315"/>
    </source>
</evidence>
<evidence type="ECO:0000256" key="10">
    <source>
        <dbReference type="RuleBase" id="RU365086"/>
    </source>
</evidence>
<comment type="subunit">
    <text evidence="4 10">Homodimer.</text>
</comment>
<evidence type="ECO:0000313" key="12">
    <source>
        <dbReference type="EMBL" id="KAK7284862.1"/>
    </source>
</evidence>
<proteinExistence type="inferred from homology"/>
<keyword evidence="13" id="KW-1185">Reference proteome</keyword>
<comment type="pathway">
    <text evidence="2 10">Nucleotide-sugar biosynthesis; UDP-N-acetyl-alpha-D-glucosamine biosynthesis; N-acetyl-alpha-D-glucosamine 1-phosphate from alpha-D-glucosamine 6-phosphate (route I): step 1/2.</text>
</comment>
<dbReference type="PROSITE" id="PS51186">
    <property type="entry name" value="GNAT"/>
    <property type="match status" value="1"/>
</dbReference>
<evidence type="ECO:0000256" key="3">
    <source>
        <dbReference type="ARBA" id="ARBA00006048"/>
    </source>
</evidence>
<dbReference type="GO" id="GO:0006044">
    <property type="term" value="P:N-acetylglucosamine metabolic process"/>
    <property type="evidence" value="ECO:0007669"/>
    <property type="project" value="UniProtKB-ARBA"/>
</dbReference>
<dbReference type="GO" id="GO:0006048">
    <property type="term" value="P:UDP-N-acetylglucosamine biosynthetic process"/>
    <property type="evidence" value="ECO:0007669"/>
    <property type="project" value="UniProtKB-UniRule"/>
</dbReference>
<evidence type="ECO:0000256" key="2">
    <source>
        <dbReference type="ARBA" id="ARBA00004832"/>
    </source>
</evidence>
<reference evidence="12 13" key="1">
    <citation type="submission" date="2024-01" db="EMBL/GenBank/DDBJ databases">
        <title>The genomes of 5 underutilized Papilionoideae crops provide insights into root nodulation and disease resistance.</title>
        <authorList>
            <person name="Yuan L."/>
        </authorList>
    </citation>
    <scope>NUCLEOTIDE SEQUENCE [LARGE SCALE GENOMIC DNA]</scope>
    <source>
        <strain evidence="12">LY-2023</strain>
        <tissue evidence="12">Leaf</tissue>
    </source>
</reference>
<dbReference type="GO" id="GO:0005789">
    <property type="term" value="C:endoplasmic reticulum membrane"/>
    <property type="evidence" value="ECO:0007669"/>
    <property type="project" value="UniProtKB-SubCell"/>
</dbReference>
<dbReference type="InterPro" id="IPR000182">
    <property type="entry name" value="GNAT_dom"/>
</dbReference>
<dbReference type="SUPFAM" id="SSF55729">
    <property type="entry name" value="Acyl-CoA N-acyltransferases (Nat)"/>
    <property type="match status" value="1"/>
</dbReference>
<evidence type="ECO:0000256" key="6">
    <source>
        <dbReference type="ARBA" id="ARBA00022824"/>
    </source>
</evidence>
<evidence type="ECO:0000256" key="4">
    <source>
        <dbReference type="ARBA" id="ARBA00011738"/>
    </source>
</evidence>
<dbReference type="CDD" id="cd04301">
    <property type="entry name" value="NAT_SF"/>
    <property type="match status" value="1"/>
</dbReference>
<dbReference type="PANTHER" id="PTHR13355">
    <property type="entry name" value="GLUCOSAMINE 6-PHOSPHATE N-ACETYLTRANSFERASE"/>
    <property type="match status" value="1"/>
</dbReference>
<keyword evidence="7" id="KW-0472">Membrane</keyword>
<comment type="subcellular location">
    <subcellularLocation>
        <location evidence="1">Endoplasmic reticulum membrane</location>
        <topology evidence="1">Peripheral membrane protein</topology>
    </subcellularLocation>
</comment>
<evidence type="ECO:0000259" key="11">
    <source>
        <dbReference type="PROSITE" id="PS51186"/>
    </source>
</evidence>
<dbReference type="EC" id="2.3.1.4" evidence="10"/>
<dbReference type="Proteomes" id="UP001359559">
    <property type="component" value="Unassembled WGS sequence"/>
</dbReference>
<organism evidence="12 13">
    <name type="scientific">Clitoria ternatea</name>
    <name type="common">Butterfly pea</name>
    <dbReference type="NCBI Taxonomy" id="43366"/>
    <lineage>
        <taxon>Eukaryota</taxon>
        <taxon>Viridiplantae</taxon>
        <taxon>Streptophyta</taxon>
        <taxon>Embryophyta</taxon>
        <taxon>Tracheophyta</taxon>
        <taxon>Spermatophyta</taxon>
        <taxon>Magnoliopsida</taxon>
        <taxon>eudicotyledons</taxon>
        <taxon>Gunneridae</taxon>
        <taxon>Pentapetalae</taxon>
        <taxon>rosids</taxon>
        <taxon>fabids</taxon>
        <taxon>Fabales</taxon>
        <taxon>Fabaceae</taxon>
        <taxon>Papilionoideae</taxon>
        <taxon>50 kb inversion clade</taxon>
        <taxon>NPAAA clade</taxon>
        <taxon>indigoferoid/millettioid clade</taxon>
        <taxon>Phaseoleae</taxon>
        <taxon>Clitoria</taxon>
    </lineage>
</organism>
<dbReference type="InterPro" id="IPR016181">
    <property type="entry name" value="Acyl_CoA_acyltransferase"/>
</dbReference>
<evidence type="ECO:0000256" key="7">
    <source>
        <dbReference type="ARBA" id="ARBA00023136"/>
    </source>
</evidence>
<keyword evidence="5 10" id="KW-0808">Transferase</keyword>
<dbReference type="EMBL" id="JAYKXN010000005">
    <property type="protein sequence ID" value="KAK7284862.1"/>
    <property type="molecule type" value="Genomic_DNA"/>
</dbReference>
<keyword evidence="6" id="KW-0256">Endoplasmic reticulum</keyword>
<sequence>MQNNEEEKYRVRKLEITDKGKGFIVLLQQLSVCDSVSDKEFEDRFRELSSLGDEHVIGVIEDEVSGKIIATGSVFIEKKFLRNCGKVGHIEDVVVDSSTRGKQLGKRIVNYLTEHARSVGCYKVILDCSIENKAFYEKCGFEQKSVQMAMYFQHLLKRKVIDDALCPCCCGYEESVGYAFLKYPEVRSIWVASPEHIIKLNVGASVQWDLCFTRLSVETDCLLISNWWKTKHTGISYSHDVLHDSFEMIESYWVEDYPAGCLPFLQAVVTDHVS</sequence>
<gene>
    <name evidence="12" type="ORF">RJT34_19615</name>
</gene>
<dbReference type="FunFam" id="3.40.630.30:FF:000048">
    <property type="entry name" value="Glucosamine 6-phosphate N-acetyltransferase"/>
    <property type="match status" value="1"/>
</dbReference>
<dbReference type="Pfam" id="PF00583">
    <property type="entry name" value="Acetyltransf_1"/>
    <property type="match status" value="1"/>
</dbReference>